<protein>
    <submittedName>
        <fullName evidence="2">SIMPL domain-containing protein</fullName>
    </submittedName>
</protein>
<proteinExistence type="predicted"/>
<dbReference type="Proteomes" id="UP001199044">
    <property type="component" value="Unassembled WGS sequence"/>
</dbReference>
<comment type="caution">
    <text evidence="2">The sequence shown here is derived from an EMBL/GenBank/DDBJ whole genome shotgun (WGS) entry which is preliminary data.</text>
</comment>
<keyword evidence="1" id="KW-0732">Signal</keyword>
<dbReference type="RefSeq" id="WP_225250173.1">
    <property type="nucleotide sequence ID" value="NZ_JAIWIU010000044.1"/>
</dbReference>
<dbReference type="InterPro" id="IPR007497">
    <property type="entry name" value="SIMPL/DUF541"/>
</dbReference>
<name>A0ABS7YMB5_9VIBR</name>
<feature type="chain" id="PRO_5047252738" evidence="1">
    <location>
        <begin position="26"/>
        <end position="237"/>
    </location>
</feature>
<evidence type="ECO:0000256" key="1">
    <source>
        <dbReference type="SAM" id="SignalP"/>
    </source>
</evidence>
<dbReference type="Pfam" id="PF04402">
    <property type="entry name" value="SIMPL"/>
    <property type="match status" value="1"/>
</dbReference>
<dbReference type="InterPro" id="IPR052022">
    <property type="entry name" value="26kDa_periplasmic_antigen"/>
</dbReference>
<keyword evidence="3" id="KW-1185">Reference proteome</keyword>
<gene>
    <name evidence="2" type="ORF">LDJ79_07805</name>
</gene>
<organism evidence="2 3">
    <name type="scientific">Vibrio tritonius</name>
    <dbReference type="NCBI Taxonomy" id="1435069"/>
    <lineage>
        <taxon>Bacteria</taxon>
        <taxon>Pseudomonadati</taxon>
        <taxon>Pseudomonadota</taxon>
        <taxon>Gammaproteobacteria</taxon>
        <taxon>Vibrionales</taxon>
        <taxon>Vibrionaceae</taxon>
        <taxon>Vibrio</taxon>
    </lineage>
</organism>
<dbReference type="PANTHER" id="PTHR34387">
    <property type="entry name" value="SLR1258 PROTEIN"/>
    <property type="match status" value="1"/>
</dbReference>
<accession>A0ABS7YMB5</accession>
<evidence type="ECO:0000313" key="3">
    <source>
        <dbReference type="Proteomes" id="UP001199044"/>
    </source>
</evidence>
<evidence type="ECO:0000313" key="2">
    <source>
        <dbReference type="EMBL" id="MCA2016011.1"/>
    </source>
</evidence>
<feature type="signal peptide" evidence="1">
    <location>
        <begin position="1"/>
        <end position="25"/>
    </location>
</feature>
<reference evidence="3" key="1">
    <citation type="submission" date="2023-07" db="EMBL/GenBank/DDBJ databases">
        <title>Molecular identification of indigenous halophilic bacteria isolated from red sea cost, biodegradation of synthetic dyes and assessment of degraded metabolite toxicity.</title>
        <authorList>
            <person name="Chaieb K."/>
            <person name="Altayb H.N."/>
        </authorList>
    </citation>
    <scope>NUCLEOTIDE SEQUENCE [LARGE SCALE GENOMIC DNA]</scope>
    <source>
        <strain evidence="3">K20</strain>
    </source>
</reference>
<sequence>MQNYRRALTLLCLGLGFSVSVPAVAQDLSFPHVITTGSATLMVNPDKAVISSQIRVTQPTADAVKKQVDGVVARYTKDLKKKIDKRFISSSNLSISPQYHYGDKGERTLVGYVGSRSVEVTINDLNQLNDHINLALSDGMNQISGIQMGLKDRKAYEDRVLKAAMEDAQNKAQFLAAGFQSKLGQVWQVEYHSEQNTPRYERVSLMQSKAADVSSSYQNSQIELDASVDVIYRIDTH</sequence>
<dbReference type="Gene3D" id="3.30.70.2970">
    <property type="entry name" value="Protein of unknown function (DUF541), domain 2"/>
    <property type="match status" value="1"/>
</dbReference>
<dbReference type="EMBL" id="JAIWIU010000044">
    <property type="protein sequence ID" value="MCA2016011.1"/>
    <property type="molecule type" value="Genomic_DNA"/>
</dbReference>
<dbReference type="Gene3D" id="3.30.110.170">
    <property type="entry name" value="Protein of unknown function (DUF541), domain 1"/>
    <property type="match status" value="1"/>
</dbReference>
<dbReference type="PANTHER" id="PTHR34387:SF1">
    <property type="entry name" value="PERIPLASMIC IMMUNOGENIC PROTEIN"/>
    <property type="match status" value="1"/>
</dbReference>